<gene>
    <name evidence="3" type="ORF">LNKW23_19790</name>
</gene>
<keyword evidence="1" id="KW-0732">Signal</keyword>
<evidence type="ECO:0000259" key="2">
    <source>
        <dbReference type="PROSITE" id="PS51782"/>
    </source>
</evidence>
<dbReference type="SMART" id="SM00257">
    <property type="entry name" value="LysM"/>
    <property type="match status" value="1"/>
</dbReference>
<evidence type="ECO:0000313" key="4">
    <source>
        <dbReference type="Proteomes" id="UP001239909"/>
    </source>
</evidence>
<organism evidence="3 4">
    <name type="scientific">Paralimibaculum aggregatum</name>
    <dbReference type="NCBI Taxonomy" id="3036245"/>
    <lineage>
        <taxon>Bacteria</taxon>
        <taxon>Pseudomonadati</taxon>
        <taxon>Pseudomonadota</taxon>
        <taxon>Alphaproteobacteria</taxon>
        <taxon>Rhodobacterales</taxon>
        <taxon>Paracoccaceae</taxon>
        <taxon>Paralimibaculum</taxon>
    </lineage>
</organism>
<evidence type="ECO:0000313" key="3">
    <source>
        <dbReference type="EMBL" id="GMG82766.1"/>
    </source>
</evidence>
<accession>A0ABQ6LK19</accession>
<reference evidence="3 4" key="1">
    <citation type="submission" date="2023-04" db="EMBL/GenBank/DDBJ databases">
        <title>Marinoamorphus aggregata gen. nov., sp. Nov., isolate from tissue of brittle star Ophioplocus japonicus.</title>
        <authorList>
            <person name="Kawano K."/>
            <person name="Sawayama S."/>
            <person name="Nakagawa S."/>
        </authorList>
    </citation>
    <scope>NUCLEOTIDE SEQUENCE [LARGE SCALE GENOMIC DNA]</scope>
    <source>
        <strain evidence="3 4">NKW23</strain>
    </source>
</reference>
<dbReference type="Pfam" id="PF01476">
    <property type="entry name" value="LysM"/>
    <property type="match status" value="1"/>
</dbReference>
<feature type="chain" id="PRO_5045474519" description="LysM domain-containing protein" evidence="1">
    <location>
        <begin position="31"/>
        <end position="243"/>
    </location>
</feature>
<dbReference type="InterPro" id="IPR036779">
    <property type="entry name" value="LysM_dom_sf"/>
</dbReference>
<protein>
    <recommendedName>
        <fullName evidence="2">LysM domain-containing protein</fullName>
    </recommendedName>
</protein>
<dbReference type="PANTHER" id="PTHR34700:SF4">
    <property type="entry name" value="PHAGE-LIKE ELEMENT PBSX PROTEIN XKDP"/>
    <property type="match status" value="1"/>
</dbReference>
<dbReference type="EMBL" id="BSYI01000013">
    <property type="protein sequence ID" value="GMG82766.1"/>
    <property type="molecule type" value="Genomic_DNA"/>
</dbReference>
<dbReference type="RefSeq" id="WP_285671556.1">
    <property type="nucleotide sequence ID" value="NZ_BSYI01000013.1"/>
</dbReference>
<dbReference type="InterPro" id="IPR052196">
    <property type="entry name" value="Bact_Kbp"/>
</dbReference>
<sequence>MSTRMQRTPMARLAAGLLAAMLAAAPAAKAQDLAALESAVVERLTEVVAAEAAGETDTEAQVALMARLTELVAGWQAAGKSLRSVERRLEYRAVKAFGRDVPALLTGPDGRLDVAALVEQAASAVGRATRKPARADPYLSAIAAEGQSTTVATARIEVASAPATPEPEPAVAGEASAEPDAFGERIEVEGGARYVTVVPGDTLGRLAAEIYGDFFEYRQIYVANRDRISNPNLLAPGTRLRIP</sequence>
<dbReference type="PANTHER" id="PTHR34700">
    <property type="entry name" value="POTASSIUM BINDING PROTEIN KBP"/>
    <property type="match status" value="1"/>
</dbReference>
<dbReference type="Gene3D" id="3.10.350.10">
    <property type="entry name" value="LysM domain"/>
    <property type="match status" value="1"/>
</dbReference>
<dbReference type="InterPro" id="IPR018392">
    <property type="entry name" value="LysM"/>
</dbReference>
<feature type="signal peptide" evidence="1">
    <location>
        <begin position="1"/>
        <end position="30"/>
    </location>
</feature>
<evidence type="ECO:0000256" key="1">
    <source>
        <dbReference type="SAM" id="SignalP"/>
    </source>
</evidence>
<name>A0ABQ6LK19_9RHOB</name>
<dbReference type="PROSITE" id="PS51782">
    <property type="entry name" value="LYSM"/>
    <property type="match status" value="1"/>
</dbReference>
<comment type="caution">
    <text evidence="3">The sequence shown here is derived from an EMBL/GenBank/DDBJ whole genome shotgun (WGS) entry which is preliminary data.</text>
</comment>
<proteinExistence type="predicted"/>
<feature type="domain" description="LysM" evidence="2">
    <location>
        <begin position="193"/>
        <end position="242"/>
    </location>
</feature>
<dbReference type="Proteomes" id="UP001239909">
    <property type="component" value="Unassembled WGS sequence"/>
</dbReference>
<keyword evidence="4" id="KW-1185">Reference proteome</keyword>